<evidence type="ECO:0000256" key="1">
    <source>
        <dbReference type="SAM" id="MobiDB-lite"/>
    </source>
</evidence>
<reference evidence="3" key="2">
    <citation type="journal article" date="2021" name="PeerJ">
        <title>Extensive microbial diversity within the chicken gut microbiome revealed by metagenomics and culture.</title>
        <authorList>
            <person name="Gilroy R."/>
            <person name="Ravi A."/>
            <person name="Getino M."/>
            <person name="Pursley I."/>
            <person name="Horton D.L."/>
            <person name="Alikhan N.F."/>
            <person name="Baker D."/>
            <person name="Gharbi K."/>
            <person name="Hall N."/>
            <person name="Watson M."/>
            <person name="Adriaenssens E.M."/>
            <person name="Foster-Nyarko E."/>
            <person name="Jarju S."/>
            <person name="Secka A."/>
            <person name="Antonio M."/>
            <person name="Oren A."/>
            <person name="Chaudhuri R.R."/>
            <person name="La Ragione R."/>
            <person name="Hildebrand F."/>
            <person name="Pallen M.J."/>
        </authorList>
    </citation>
    <scope>NUCLEOTIDE SEQUENCE</scope>
    <source>
        <strain evidence="3">CHK189-12415</strain>
    </source>
</reference>
<organism evidence="3 4">
    <name type="scientific">Candidatus Faecivivens stercoravium</name>
    <dbReference type="NCBI Taxonomy" id="2840803"/>
    <lineage>
        <taxon>Bacteria</taxon>
        <taxon>Bacillati</taxon>
        <taxon>Bacillota</taxon>
        <taxon>Clostridia</taxon>
        <taxon>Eubacteriales</taxon>
        <taxon>Oscillospiraceae</taxon>
        <taxon>Oscillospiraceae incertae sedis</taxon>
        <taxon>Candidatus Faecivivens</taxon>
    </lineage>
</organism>
<feature type="compositionally biased region" description="Basic and acidic residues" evidence="1">
    <location>
        <begin position="213"/>
        <end position="224"/>
    </location>
</feature>
<comment type="caution">
    <text evidence="3">The sequence shown here is derived from an EMBL/GenBank/DDBJ whole genome shotgun (WGS) entry which is preliminary data.</text>
</comment>
<feature type="region of interest" description="Disordered" evidence="1">
    <location>
        <begin position="199"/>
        <end position="224"/>
    </location>
</feature>
<accession>A0A9D1DYJ0</accession>
<protein>
    <submittedName>
        <fullName evidence="3">Uncharacterized protein</fullName>
    </submittedName>
</protein>
<dbReference type="AlphaFoldDB" id="A0A9D1DYJ0"/>
<name>A0A9D1DYJ0_9FIRM</name>
<feature type="non-terminal residue" evidence="3">
    <location>
        <position position="224"/>
    </location>
</feature>
<feature type="transmembrane region" description="Helical" evidence="2">
    <location>
        <begin position="12"/>
        <end position="37"/>
    </location>
</feature>
<proteinExistence type="predicted"/>
<evidence type="ECO:0000313" key="4">
    <source>
        <dbReference type="Proteomes" id="UP000824241"/>
    </source>
</evidence>
<gene>
    <name evidence="3" type="ORF">IAB37_07180</name>
</gene>
<evidence type="ECO:0000313" key="3">
    <source>
        <dbReference type="EMBL" id="HIR61337.1"/>
    </source>
</evidence>
<keyword evidence="2" id="KW-0472">Membrane</keyword>
<dbReference type="Proteomes" id="UP000824241">
    <property type="component" value="Unassembled WGS sequence"/>
</dbReference>
<evidence type="ECO:0000256" key="2">
    <source>
        <dbReference type="SAM" id="Phobius"/>
    </source>
</evidence>
<dbReference type="EMBL" id="DVHA01000229">
    <property type="protein sequence ID" value="HIR61337.1"/>
    <property type="molecule type" value="Genomic_DNA"/>
</dbReference>
<keyword evidence="2" id="KW-0812">Transmembrane</keyword>
<keyword evidence="2" id="KW-1133">Transmembrane helix</keyword>
<reference evidence="3" key="1">
    <citation type="submission" date="2020-10" db="EMBL/GenBank/DDBJ databases">
        <authorList>
            <person name="Gilroy R."/>
        </authorList>
    </citation>
    <scope>NUCLEOTIDE SEQUENCE</scope>
    <source>
        <strain evidence="3">CHK189-12415</strain>
    </source>
</reference>
<sequence>MKVHRIFRSLAMKLYILILVLVIPINLLVLFLSQMILQDYQDELRQSYRHELDIFYTQVNSDLSNLQSTLLSLTGGEWLSVYGGYMQDTSLKTNQFYAELKNLCNTNSLIDCAYLLQSSTGRTFLAYSTQKYNHTEMQPVKEDLLNGQFEPCNGFSYPIVTLAGEQFLAVSLCFQDSFFGALIKVDSLLSSLKNREKEGDLYRPQPLQPAAAVKRDEQQHPVSG</sequence>